<accession>A0A437Q792</accession>
<dbReference type="AlphaFoldDB" id="A0A437Q792"/>
<comment type="caution">
    <text evidence="2">The sequence shown here is derived from an EMBL/GenBank/DDBJ whole genome shotgun (WGS) entry which is preliminary data.</text>
</comment>
<proteinExistence type="predicted"/>
<feature type="compositionally biased region" description="Basic and acidic residues" evidence="1">
    <location>
        <begin position="1"/>
        <end position="12"/>
    </location>
</feature>
<sequence length="225" mass="23935">MKDNSKQVDGSHHNSQSVDKSRRRLFGAGVAAPVVLSLASRNAWAGRMCSPSAFNSMTFSSHHPDEAAVCAQPSGSSPATWLQSQTWPSSFERDLVVPHGEDPGVFAASKGYGLGFYQASNGTHYVRTSSFVGVFSAGSLTTASLMEVLLEGLGSQSVGGYTMEQHAVAALLNSAAGTAEPATDKVRMIFKDLLSQGYYTVGINQNVPWVGGDYSMSEYFTVYAN</sequence>
<evidence type="ECO:0000256" key="1">
    <source>
        <dbReference type="SAM" id="MobiDB-lite"/>
    </source>
</evidence>
<dbReference type="Proteomes" id="UP000282818">
    <property type="component" value="Unassembled WGS sequence"/>
</dbReference>
<dbReference type="RefSeq" id="WP_127694608.1">
    <property type="nucleotide sequence ID" value="NZ_SACQ01000005.1"/>
</dbReference>
<evidence type="ECO:0000313" key="3">
    <source>
        <dbReference type="Proteomes" id="UP000282818"/>
    </source>
</evidence>
<reference evidence="2 3" key="1">
    <citation type="submission" date="2019-01" db="EMBL/GenBank/DDBJ databases">
        <authorList>
            <person name="Chen W.-M."/>
        </authorList>
    </citation>
    <scope>NUCLEOTIDE SEQUENCE [LARGE SCALE GENOMIC DNA]</scope>
    <source>
        <strain evidence="2 3">HPM-16</strain>
    </source>
</reference>
<name>A0A437Q792_9GAMM</name>
<gene>
    <name evidence="2" type="ORF">EOE65_12285</name>
</gene>
<evidence type="ECO:0000313" key="2">
    <source>
        <dbReference type="EMBL" id="RVU30412.1"/>
    </source>
</evidence>
<feature type="region of interest" description="Disordered" evidence="1">
    <location>
        <begin position="1"/>
        <end position="22"/>
    </location>
</feature>
<dbReference type="EMBL" id="SACQ01000005">
    <property type="protein sequence ID" value="RVU30412.1"/>
    <property type="molecule type" value="Genomic_DNA"/>
</dbReference>
<keyword evidence="3" id="KW-1185">Reference proteome</keyword>
<organism evidence="2 3">
    <name type="scientific">Neptunomonas marina</name>
    <dbReference type="NCBI Taxonomy" id="1815562"/>
    <lineage>
        <taxon>Bacteria</taxon>
        <taxon>Pseudomonadati</taxon>
        <taxon>Pseudomonadota</taxon>
        <taxon>Gammaproteobacteria</taxon>
        <taxon>Oceanospirillales</taxon>
        <taxon>Oceanospirillaceae</taxon>
        <taxon>Neptunomonas</taxon>
    </lineage>
</organism>
<protein>
    <submittedName>
        <fullName evidence="2">Uncharacterized protein</fullName>
    </submittedName>
</protein>